<proteinExistence type="predicted"/>
<dbReference type="EMBL" id="QTSX02006557">
    <property type="protein sequence ID" value="KAJ9053117.1"/>
    <property type="molecule type" value="Genomic_DNA"/>
</dbReference>
<evidence type="ECO:0000313" key="2">
    <source>
        <dbReference type="Proteomes" id="UP001165960"/>
    </source>
</evidence>
<sequence length="283" mass="31808">MELFKKINRQKNNTKFRKKTFVDDEAEIATASISTDQVQEAPASNLQVPETLEAPQIVKPKKPHKSAGISLSFGDDDDTKVPAFKIKKSSASKKLAKYKLKELEGSYVSYDEDTLSILRKQQESANSQIEKNISALSSGNDFWIDEIGNNETVIPDANHIFLAKKKREKIRQGIFDQDEEDPFLSKGYVSLAAKGDPNADFGSRLVREDDEIGDGEEELNLHMGERMSLKKGDMKEQLKKQAQDEMQKALEEFDNLGDSDEEFATIERNRLRQAIGGSKVSLC</sequence>
<reference evidence="1" key="1">
    <citation type="submission" date="2022-04" db="EMBL/GenBank/DDBJ databases">
        <title>Genome of the entomopathogenic fungus Entomophthora muscae.</title>
        <authorList>
            <person name="Elya C."/>
            <person name="Lovett B.R."/>
            <person name="Lee E."/>
            <person name="Macias A.M."/>
            <person name="Hajek A.E."/>
            <person name="De Bivort B.L."/>
            <person name="Kasson M.T."/>
            <person name="De Fine Licht H.H."/>
            <person name="Stajich J.E."/>
        </authorList>
    </citation>
    <scope>NUCLEOTIDE SEQUENCE</scope>
    <source>
        <strain evidence="1">Berkeley</strain>
    </source>
</reference>
<protein>
    <submittedName>
        <fullName evidence="1">Uncharacterized protein</fullName>
    </submittedName>
</protein>
<accession>A0ACC2RST1</accession>
<evidence type="ECO:0000313" key="1">
    <source>
        <dbReference type="EMBL" id="KAJ9053117.1"/>
    </source>
</evidence>
<name>A0ACC2RST1_9FUNG</name>
<keyword evidence="2" id="KW-1185">Reference proteome</keyword>
<organism evidence="1 2">
    <name type="scientific">Entomophthora muscae</name>
    <dbReference type="NCBI Taxonomy" id="34485"/>
    <lineage>
        <taxon>Eukaryota</taxon>
        <taxon>Fungi</taxon>
        <taxon>Fungi incertae sedis</taxon>
        <taxon>Zoopagomycota</taxon>
        <taxon>Entomophthoromycotina</taxon>
        <taxon>Entomophthoromycetes</taxon>
        <taxon>Entomophthorales</taxon>
        <taxon>Entomophthoraceae</taxon>
        <taxon>Entomophthora</taxon>
    </lineage>
</organism>
<gene>
    <name evidence="1" type="ORF">DSO57_1027459</name>
</gene>
<dbReference type="Proteomes" id="UP001165960">
    <property type="component" value="Unassembled WGS sequence"/>
</dbReference>
<comment type="caution">
    <text evidence="1">The sequence shown here is derived from an EMBL/GenBank/DDBJ whole genome shotgun (WGS) entry which is preliminary data.</text>
</comment>